<sequence>MPTYIHLVRHAQGFHNLSQANHAIHDPQLTDLGIEQCKRLCASFPFHEQITHLVASPMRRTIRTCLLSFAPVAARPGMKVILLPEVQEVSNLPCDTGSPREVLAEEFGDAVDLSLLSSENWPDKSRDTPFAPVMDKLEARAQKARSWLRELGAKYERENPGKDAHIVVVTHGGFLHLLTQDWDGMNPERGTGWSNTEWRAYQFKGEADEEARLVETRDSRRQRRGSEQPLTETEQMELRMAMAKGLAEEFGVDGDGQSAN</sequence>
<dbReference type="InterPro" id="IPR050275">
    <property type="entry name" value="PGM_Phosphatase"/>
</dbReference>
<reference evidence="2" key="1">
    <citation type="journal article" date="2023" name="Mol. Phylogenet. Evol.">
        <title>Genome-scale phylogeny and comparative genomics of the fungal order Sordariales.</title>
        <authorList>
            <person name="Hensen N."/>
            <person name="Bonometti L."/>
            <person name="Westerberg I."/>
            <person name="Brannstrom I.O."/>
            <person name="Guillou S."/>
            <person name="Cros-Aarteil S."/>
            <person name="Calhoun S."/>
            <person name="Haridas S."/>
            <person name="Kuo A."/>
            <person name="Mondo S."/>
            <person name="Pangilinan J."/>
            <person name="Riley R."/>
            <person name="LaButti K."/>
            <person name="Andreopoulos B."/>
            <person name="Lipzen A."/>
            <person name="Chen C."/>
            <person name="Yan M."/>
            <person name="Daum C."/>
            <person name="Ng V."/>
            <person name="Clum A."/>
            <person name="Steindorff A."/>
            <person name="Ohm R.A."/>
            <person name="Martin F."/>
            <person name="Silar P."/>
            <person name="Natvig D.O."/>
            <person name="Lalanne C."/>
            <person name="Gautier V."/>
            <person name="Ament-Velasquez S.L."/>
            <person name="Kruys A."/>
            <person name="Hutchinson M.I."/>
            <person name="Powell A.J."/>
            <person name="Barry K."/>
            <person name="Miller A.N."/>
            <person name="Grigoriev I.V."/>
            <person name="Debuchy R."/>
            <person name="Gladieux P."/>
            <person name="Hiltunen Thoren M."/>
            <person name="Johannesson H."/>
        </authorList>
    </citation>
    <scope>NUCLEOTIDE SEQUENCE</scope>
    <source>
        <strain evidence="2">CBS 508.74</strain>
    </source>
</reference>
<dbReference type="RefSeq" id="XP_064668997.1">
    <property type="nucleotide sequence ID" value="XM_064815435.1"/>
</dbReference>
<comment type="caution">
    <text evidence="2">The sequence shown here is derived from an EMBL/GenBank/DDBJ whole genome shotgun (WGS) entry which is preliminary data.</text>
</comment>
<dbReference type="GeneID" id="89939560"/>
<feature type="region of interest" description="Disordered" evidence="1">
    <location>
        <begin position="212"/>
        <end position="235"/>
    </location>
</feature>
<dbReference type="CDD" id="cd07067">
    <property type="entry name" value="HP_PGM_like"/>
    <property type="match status" value="1"/>
</dbReference>
<dbReference type="AlphaFoldDB" id="A0AAN6YQE1"/>
<dbReference type="InterPro" id="IPR029033">
    <property type="entry name" value="His_PPase_superfam"/>
</dbReference>
<name>A0AAN6YQE1_9PEZI</name>
<reference evidence="2" key="2">
    <citation type="submission" date="2023-05" db="EMBL/GenBank/DDBJ databases">
        <authorList>
            <consortium name="Lawrence Berkeley National Laboratory"/>
            <person name="Steindorff A."/>
            <person name="Hensen N."/>
            <person name="Bonometti L."/>
            <person name="Westerberg I."/>
            <person name="Brannstrom I.O."/>
            <person name="Guillou S."/>
            <person name="Cros-Aarteil S."/>
            <person name="Calhoun S."/>
            <person name="Haridas S."/>
            <person name="Kuo A."/>
            <person name="Mondo S."/>
            <person name="Pangilinan J."/>
            <person name="Riley R."/>
            <person name="Labutti K."/>
            <person name="Andreopoulos B."/>
            <person name="Lipzen A."/>
            <person name="Chen C."/>
            <person name="Yanf M."/>
            <person name="Daum C."/>
            <person name="Ng V."/>
            <person name="Clum A."/>
            <person name="Ohm R."/>
            <person name="Martin F."/>
            <person name="Silar P."/>
            <person name="Natvig D."/>
            <person name="Lalanne C."/>
            <person name="Gautier V."/>
            <person name="Ament-Velasquez S.L."/>
            <person name="Kruys A."/>
            <person name="Hutchinson M.I."/>
            <person name="Powell A.J."/>
            <person name="Barry K."/>
            <person name="Miller A.N."/>
            <person name="Grigoriev I.V."/>
            <person name="Debuchy R."/>
            <person name="Gladieux P."/>
            <person name="Thoren M.H."/>
            <person name="Johannesson H."/>
        </authorList>
    </citation>
    <scope>NUCLEOTIDE SEQUENCE</scope>
    <source>
        <strain evidence="2">CBS 508.74</strain>
    </source>
</reference>
<dbReference type="Proteomes" id="UP001302812">
    <property type="component" value="Unassembled WGS sequence"/>
</dbReference>
<gene>
    <name evidence="2" type="ORF">N656DRAFT_780716</name>
</gene>
<evidence type="ECO:0000256" key="1">
    <source>
        <dbReference type="SAM" id="MobiDB-lite"/>
    </source>
</evidence>
<dbReference type="PANTHER" id="PTHR48100:SF54">
    <property type="entry name" value="PHOSPHATASE SPAC5H10.03-RELATED"/>
    <property type="match status" value="1"/>
</dbReference>
<evidence type="ECO:0000313" key="2">
    <source>
        <dbReference type="EMBL" id="KAK4111427.1"/>
    </source>
</evidence>
<dbReference type="Gene3D" id="3.40.50.1240">
    <property type="entry name" value="Phosphoglycerate mutase-like"/>
    <property type="match status" value="1"/>
</dbReference>
<dbReference type="GO" id="GO:0016791">
    <property type="term" value="F:phosphatase activity"/>
    <property type="evidence" value="ECO:0007669"/>
    <property type="project" value="TreeGrafter"/>
</dbReference>
<organism evidence="2 3">
    <name type="scientific">Canariomyces notabilis</name>
    <dbReference type="NCBI Taxonomy" id="2074819"/>
    <lineage>
        <taxon>Eukaryota</taxon>
        <taxon>Fungi</taxon>
        <taxon>Dikarya</taxon>
        <taxon>Ascomycota</taxon>
        <taxon>Pezizomycotina</taxon>
        <taxon>Sordariomycetes</taxon>
        <taxon>Sordariomycetidae</taxon>
        <taxon>Sordariales</taxon>
        <taxon>Chaetomiaceae</taxon>
        <taxon>Canariomyces</taxon>
    </lineage>
</organism>
<evidence type="ECO:0000313" key="3">
    <source>
        <dbReference type="Proteomes" id="UP001302812"/>
    </source>
</evidence>
<accession>A0AAN6YQE1</accession>
<dbReference type="Pfam" id="PF00300">
    <property type="entry name" value="His_Phos_1"/>
    <property type="match status" value="1"/>
</dbReference>
<keyword evidence="3" id="KW-1185">Reference proteome</keyword>
<dbReference type="SUPFAM" id="SSF53254">
    <property type="entry name" value="Phosphoglycerate mutase-like"/>
    <property type="match status" value="1"/>
</dbReference>
<dbReference type="InterPro" id="IPR013078">
    <property type="entry name" value="His_Pase_superF_clade-1"/>
</dbReference>
<dbReference type="PANTHER" id="PTHR48100">
    <property type="entry name" value="BROAD-SPECIFICITY PHOSPHATASE YOR283W-RELATED"/>
    <property type="match status" value="1"/>
</dbReference>
<dbReference type="SMART" id="SM00855">
    <property type="entry name" value="PGAM"/>
    <property type="match status" value="1"/>
</dbReference>
<dbReference type="GO" id="GO:0005737">
    <property type="term" value="C:cytoplasm"/>
    <property type="evidence" value="ECO:0007669"/>
    <property type="project" value="TreeGrafter"/>
</dbReference>
<protein>
    <submittedName>
        <fullName evidence="2">Phosphoglycerate mutase-like protein</fullName>
    </submittedName>
</protein>
<proteinExistence type="predicted"/>
<dbReference type="EMBL" id="MU853346">
    <property type="protein sequence ID" value="KAK4111427.1"/>
    <property type="molecule type" value="Genomic_DNA"/>
</dbReference>